<dbReference type="AlphaFoldDB" id="A0A0C5WBE9"/>
<dbReference type="InterPro" id="IPR051225">
    <property type="entry name" value="NAD(P)_epim/dehydratase"/>
</dbReference>
<dbReference type="PANTHER" id="PTHR42687">
    <property type="entry name" value="L-THREONINE 3-DEHYDROGENASE"/>
    <property type="match status" value="1"/>
</dbReference>
<dbReference type="GO" id="GO:0008743">
    <property type="term" value="F:L-threonine 3-dehydrogenase activity"/>
    <property type="evidence" value="ECO:0007669"/>
    <property type="project" value="TreeGrafter"/>
</dbReference>
<dbReference type="PANTHER" id="PTHR42687:SF1">
    <property type="entry name" value="L-THREONINE 3-DEHYDROGENASE, MITOCHONDRIAL"/>
    <property type="match status" value="1"/>
</dbReference>
<dbReference type="OrthoDB" id="9779902at2"/>
<proteinExistence type="inferred from homology"/>
<organism evidence="3 4">
    <name type="scientific">Siansivirga zeaxanthinifaciens CC-SAMT-1</name>
    <dbReference type="NCBI Taxonomy" id="1454006"/>
    <lineage>
        <taxon>Bacteria</taxon>
        <taxon>Pseudomonadati</taxon>
        <taxon>Bacteroidota</taxon>
        <taxon>Flavobacteriia</taxon>
        <taxon>Flavobacteriales</taxon>
        <taxon>Flavobacteriaceae</taxon>
        <taxon>Siansivirga</taxon>
    </lineage>
</organism>
<dbReference type="Proteomes" id="UP000032229">
    <property type="component" value="Chromosome"/>
</dbReference>
<keyword evidence="4" id="KW-1185">Reference proteome</keyword>
<dbReference type="SUPFAM" id="SSF51735">
    <property type="entry name" value="NAD(P)-binding Rossmann-fold domains"/>
    <property type="match status" value="1"/>
</dbReference>
<evidence type="ECO:0000313" key="4">
    <source>
        <dbReference type="Proteomes" id="UP000032229"/>
    </source>
</evidence>
<dbReference type="InterPro" id="IPR001509">
    <property type="entry name" value="Epimerase_deHydtase"/>
</dbReference>
<dbReference type="RefSeq" id="WP_044639143.1">
    <property type="nucleotide sequence ID" value="NZ_CP007202.1"/>
</dbReference>
<accession>A0A0C5WBE9</accession>
<gene>
    <name evidence="3" type="ORF">AW14_12990</name>
</gene>
<evidence type="ECO:0000259" key="2">
    <source>
        <dbReference type="Pfam" id="PF01370"/>
    </source>
</evidence>
<protein>
    <submittedName>
        <fullName evidence="3">NAD-dependent epimerase</fullName>
    </submittedName>
</protein>
<dbReference type="Pfam" id="PF01370">
    <property type="entry name" value="Epimerase"/>
    <property type="match status" value="1"/>
</dbReference>
<dbReference type="GO" id="GO:0006567">
    <property type="term" value="P:L-threonine catabolic process"/>
    <property type="evidence" value="ECO:0007669"/>
    <property type="project" value="TreeGrafter"/>
</dbReference>
<evidence type="ECO:0000313" key="3">
    <source>
        <dbReference type="EMBL" id="AJR04433.1"/>
    </source>
</evidence>
<reference evidence="3 4" key="1">
    <citation type="submission" date="2014-02" db="EMBL/GenBank/DDBJ databases">
        <authorList>
            <person name="Young C.-C."/>
            <person name="Hameed A."/>
            <person name="Huang H.-C."/>
            <person name="Shahina M."/>
        </authorList>
    </citation>
    <scope>NUCLEOTIDE SEQUENCE [LARGE SCALE GENOMIC DNA]</scope>
    <source>
        <strain evidence="3 4">CC-SAMT-1</strain>
    </source>
</reference>
<feature type="domain" description="NAD-dependent epimerase/dehydratase" evidence="2">
    <location>
        <begin position="6"/>
        <end position="232"/>
    </location>
</feature>
<dbReference type="InterPro" id="IPR036291">
    <property type="entry name" value="NAD(P)-bd_dom_sf"/>
</dbReference>
<name>A0A0C5WBE9_9FLAO</name>
<dbReference type="Gene3D" id="3.40.50.720">
    <property type="entry name" value="NAD(P)-binding Rossmann-like Domain"/>
    <property type="match status" value="1"/>
</dbReference>
<dbReference type="PATRIC" id="fig|1454006.5.peg.2577"/>
<sequence length="318" mass="36048">MKSEKILITGAGGQLGSVLVKALQNKFGIDNIIASDLYMLKDFDGIFEQLDASDISHLETLVTKYKVTQIYHLAAILSAKGEQNPIHTWNVNLNTWFNVLEISVKHNINKVFFPSSIAVFGDMASKVHTAQDSFLNPSTVYGMSKTAGENWGQYYFLKYGLDVRSLRYPGVIGYQSMPGGGTTDYAVEIYHKAIKNEAFECYLKDDTSLPMIYMDDVIRATLELMDAPKASIKIRTSYNLQGISFTPKDIVNAIKTFYPNFKVTYKPDFRQDIANNWPSSIDDTHARTDWGWKPNYDLHAITKDMLEQLEKKYNVLTQ</sequence>
<evidence type="ECO:0000256" key="1">
    <source>
        <dbReference type="ARBA" id="ARBA00007637"/>
    </source>
</evidence>
<dbReference type="KEGG" id="sze:AW14_12990"/>
<comment type="similarity">
    <text evidence="1">Belongs to the NAD(P)-dependent epimerase/dehydratase family.</text>
</comment>
<dbReference type="HOGENOM" id="CLU_007383_19_1_10"/>
<dbReference type="STRING" id="1454006.AW14_12990"/>
<dbReference type="EMBL" id="CP007202">
    <property type="protein sequence ID" value="AJR04433.1"/>
    <property type="molecule type" value="Genomic_DNA"/>
</dbReference>